<feature type="domain" description="N-acetyltransferase" evidence="1">
    <location>
        <begin position="9"/>
        <end position="171"/>
    </location>
</feature>
<dbReference type="Gene3D" id="3.40.630.30">
    <property type="match status" value="1"/>
</dbReference>
<dbReference type="InterPro" id="IPR000182">
    <property type="entry name" value="GNAT_dom"/>
</dbReference>
<organism evidence="2 3">
    <name type="scientific">Nostoc flagelliforme FACHB-838</name>
    <dbReference type="NCBI Taxonomy" id="2692904"/>
    <lineage>
        <taxon>Bacteria</taxon>
        <taxon>Bacillati</taxon>
        <taxon>Cyanobacteriota</taxon>
        <taxon>Cyanophyceae</taxon>
        <taxon>Nostocales</taxon>
        <taxon>Nostocaceae</taxon>
        <taxon>Nostoc</taxon>
    </lineage>
</organism>
<dbReference type="PANTHER" id="PTHR43792:SF1">
    <property type="entry name" value="N-ACETYLTRANSFERASE DOMAIN-CONTAINING PROTEIN"/>
    <property type="match status" value="1"/>
</dbReference>
<reference evidence="2 3" key="1">
    <citation type="journal article" date="2020" name="ISME J.">
        <title>Comparative genomics reveals insights into cyanobacterial evolution and habitat adaptation.</title>
        <authorList>
            <person name="Chen M.Y."/>
            <person name="Teng W.K."/>
            <person name="Zhao L."/>
            <person name="Hu C.X."/>
            <person name="Zhou Y.K."/>
            <person name="Han B.P."/>
            <person name="Song L.R."/>
            <person name="Shu W.S."/>
        </authorList>
    </citation>
    <scope>NUCLEOTIDE SEQUENCE [LARGE SCALE GENOMIC DNA]</scope>
    <source>
        <strain evidence="2 3">FACHB-838</strain>
    </source>
</reference>
<name>A0ABR8E3I7_9NOSO</name>
<dbReference type="PROSITE" id="PS51186">
    <property type="entry name" value="GNAT"/>
    <property type="match status" value="1"/>
</dbReference>
<proteinExistence type="predicted"/>
<comment type="caution">
    <text evidence="2">The sequence shown here is derived from an EMBL/GenBank/DDBJ whole genome shotgun (WGS) entry which is preliminary data.</text>
</comment>
<dbReference type="SUPFAM" id="SSF55729">
    <property type="entry name" value="Acyl-CoA N-acyltransferases (Nat)"/>
    <property type="match status" value="1"/>
</dbReference>
<accession>A0ABR8E3I7</accession>
<sequence length="175" mass="19835">MKFLETPRLFVRHFLPEDSAGLFRLHSNPKVAQWMGDGQPLTYEQCVKWIEVSLCNYQTKGFGASAVVEKSTNEFVGCCGIVYDPERTNPPIPEIIYSFEPHWWGQGLASELVPALLDYGLTQCGLAQIFATIYPENLASQRVLEKAGMIFERKETDPNGVFSLVYSTRYTEVRT</sequence>
<keyword evidence="3" id="KW-1185">Reference proteome</keyword>
<dbReference type="PANTHER" id="PTHR43792">
    <property type="entry name" value="GNAT FAMILY, PUTATIVE (AFU_ORTHOLOGUE AFUA_3G00765)-RELATED-RELATED"/>
    <property type="match status" value="1"/>
</dbReference>
<evidence type="ECO:0000259" key="1">
    <source>
        <dbReference type="PROSITE" id="PS51186"/>
    </source>
</evidence>
<evidence type="ECO:0000313" key="2">
    <source>
        <dbReference type="EMBL" id="MBD2535850.1"/>
    </source>
</evidence>
<dbReference type="Pfam" id="PF13302">
    <property type="entry name" value="Acetyltransf_3"/>
    <property type="match status" value="1"/>
</dbReference>
<dbReference type="RefSeq" id="WP_190946648.1">
    <property type="nucleotide sequence ID" value="NZ_JACJSI010000341.1"/>
</dbReference>
<dbReference type="EMBL" id="JACJSI010000341">
    <property type="protein sequence ID" value="MBD2535850.1"/>
    <property type="molecule type" value="Genomic_DNA"/>
</dbReference>
<gene>
    <name evidence="2" type="ORF">H6G97_43510</name>
</gene>
<dbReference type="InterPro" id="IPR016181">
    <property type="entry name" value="Acyl_CoA_acyltransferase"/>
</dbReference>
<protein>
    <submittedName>
        <fullName evidence="2">GNAT family N-acetyltransferase</fullName>
    </submittedName>
</protein>
<dbReference type="Proteomes" id="UP000623440">
    <property type="component" value="Unassembled WGS sequence"/>
</dbReference>
<dbReference type="InterPro" id="IPR051531">
    <property type="entry name" value="N-acetyltransferase"/>
</dbReference>
<evidence type="ECO:0000313" key="3">
    <source>
        <dbReference type="Proteomes" id="UP000623440"/>
    </source>
</evidence>